<dbReference type="InterPro" id="IPR020846">
    <property type="entry name" value="MFS_dom"/>
</dbReference>
<dbReference type="PANTHER" id="PTHR42718:SF39">
    <property type="entry name" value="ACTINORHODIN TRANSPORTER-RELATED"/>
    <property type="match status" value="1"/>
</dbReference>
<dbReference type="EMBL" id="SODU01000001">
    <property type="protein sequence ID" value="TDW94772.1"/>
    <property type="molecule type" value="Genomic_DNA"/>
</dbReference>
<accession>A0ABY2FNQ3</accession>
<dbReference type="Gene3D" id="1.20.1720.10">
    <property type="entry name" value="Multidrug resistance protein D"/>
    <property type="match status" value="1"/>
</dbReference>
<protein>
    <submittedName>
        <fullName evidence="7">MFS transporter</fullName>
    </submittedName>
</protein>
<feature type="transmembrane region" description="Helical" evidence="5">
    <location>
        <begin position="284"/>
        <end position="306"/>
    </location>
</feature>
<feature type="transmembrane region" description="Helical" evidence="5">
    <location>
        <begin position="57"/>
        <end position="76"/>
    </location>
</feature>
<evidence type="ECO:0000259" key="6">
    <source>
        <dbReference type="PROSITE" id="PS50850"/>
    </source>
</evidence>
<feature type="transmembrane region" description="Helical" evidence="5">
    <location>
        <begin position="82"/>
        <end position="104"/>
    </location>
</feature>
<proteinExistence type="predicted"/>
<dbReference type="PROSITE" id="PS50850">
    <property type="entry name" value="MFS"/>
    <property type="match status" value="1"/>
</dbReference>
<evidence type="ECO:0000256" key="2">
    <source>
        <dbReference type="ARBA" id="ARBA00022692"/>
    </source>
</evidence>
<dbReference type="InterPro" id="IPR036259">
    <property type="entry name" value="MFS_trans_sf"/>
</dbReference>
<dbReference type="InterPro" id="IPR011701">
    <property type="entry name" value="MFS"/>
</dbReference>
<keyword evidence="2 5" id="KW-0812">Transmembrane</keyword>
<feature type="transmembrane region" description="Helical" evidence="5">
    <location>
        <begin position="393"/>
        <end position="410"/>
    </location>
</feature>
<dbReference type="Gene3D" id="1.20.1250.20">
    <property type="entry name" value="MFS general substrate transporter like domains"/>
    <property type="match status" value="1"/>
</dbReference>
<evidence type="ECO:0000256" key="3">
    <source>
        <dbReference type="ARBA" id="ARBA00022989"/>
    </source>
</evidence>
<evidence type="ECO:0000256" key="1">
    <source>
        <dbReference type="ARBA" id="ARBA00004651"/>
    </source>
</evidence>
<organism evidence="7 8">
    <name type="scientific">Kribbella pratensis</name>
    <dbReference type="NCBI Taxonomy" id="2512112"/>
    <lineage>
        <taxon>Bacteria</taxon>
        <taxon>Bacillati</taxon>
        <taxon>Actinomycetota</taxon>
        <taxon>Actinomycetes</taxon>
        <taxon>Propionibacteriales</taxon>
        <taxon>Kribbellaceae</taxon>
        <taxon>Kribbella</taxon>
    </lineage>
</organism>
<feature type="domain" description="Major facilitator superfamily (MFS) profile" evidence="6">
    <location>
        <begin position="1"/>
        <end position="437"/>
    </location>
</feature>
<dbReference type="Proteomes" id="UP000295060">
    <property type="component" value="Unassembled WGS sequence"/>
</dbReference>
<feature type="transmembrane region" description="Helical" evidence="5">
    <location>
        <begin position="209"/>
        <end position="228"/>
    </location>
</feature>
<comment type="subcellular location">
    <subcellularLocation>
        <location evidence="1">Cell membrane</location>
        <topology evidence="1">Multi-pass membrane protein</topology>
    </subcellularLocation>
</comment>
<dbReference type="Pfam" id="PF07690">
    <property type="entry name" value="MFS_1"/>
    <property type="match status" value="1"/>
</dbReference>
<feature type="transmembrane region" description="Helical" evidence="5">
    <location>
        <begin position="318"/>
        <end position="340"/>
    </location>
</feature>
<keyword evidence="3 5" id="KW-1133">Transmembrane helix</keyword>
<evidence type="ECO:0000256" key="4">
    <source>
        <dbReference type="ARBA" id="ARBA00023136"/>
    </source>
</evidence>
<keyword evidence="8" id="KW-1185">Reference proteome</keyword>
<keyword evidence="4 5" id="KW-0472">Membrane</keyword>
<dbReference type="CDD" id="cd17321">
    <property type="entry name" value="MFS_MMR_MDR_like"/>
    <property type="match status" value="1"/>
</dbReference>
<feature type="transmembrane region" description="Helical" evidence="5">
    <location>
        <begin position="116"/>
        <end position="139"/>
    </location>
</feature>
<feature type="transmembrane region" description="Helical" evidence="5">
    <location>
        <begin position="145"/>
        <end position="165"/>
    </location>
</feature>
<evidence type="ECO:0000256" key="5">
    <source>
        <dbReference type="SAM" id="Phobius"/>
    </source>
</evidence>
<comment type="caution">
    <text evidence="7">The sequence shown here is derived from an EMBL/GenBank/DDBJ whole genome shotgun (WGS) entry which is preliminary data.</text>
</comment>
<dbReference type="PANTHER" id="PTHR42718">
    <property type="entry name" value="MAJOR FACILITATOR SUPERFAMILY MULTIDRUG TRANSPORTER MFSC"/>
    <property type="match status" value="1"/>
</dbReference>
<feature type="transmembrane region" description="Helical" evidence="5">
    <location>
        <begin position="346"/>
        <end position="373"/>
    </location>
</feature>
<feature type="transmembrane region" description="Helical" evidence="5">
    <location>
        <begin position="27"/>
        <end position="45"/>
    </location>
</feature>
<dbReference type="SUPFAM" id="SSF103473">
    <property type="entry name" value="MFS general substrate transporter"/>
    <property type="match status" value="1"/>
</dbReference>
<sequence>MAQFDFFVVNVAAPSIGLDLQATEAELEFVVGGYAFAYAGALVLGGRLGDLFGHRRLFVSGMIAFAATSVLCGLAVNSGQLIGARLGQGLSAALMLPQVLALISSGSSGHGRARAMAWYGVAGGVGSIAGQVLGGLLVTVDLAGLGWRLIFLINAPIGVIGALFAQRVLPGQEPSRSKGAKLDPLGALGFAVGLGLLLVPLTVGRTAGWPLWVWIPLAASVPALAATLRWQQALHRRGGQPQLELSLFRAASFRSGILSNLAFMLYFPSYMFTLALLLQGGLGLGAFAAGLVFVPAGVTFSVSALLAPRLAARYGSSVLAGGCLLAAAGLAALAVVTATGGAEASVAVIVLITAAISFGNGLILPSLIGAALLDVPPHHAGAAAGALTTTQQFGSAAGVALVGTIYFAAAEHGAGIGMAWACAVNAVLVLSVAAAVRYGIVVHRRTAVHQRSQLQ</sequence>
<name>A0ABY2FNQ3_9ACTN</name>
<feature type="transmembrane region" description="Helical" evidence="5">
    <location>
        <begin position="257"/>
        <end position="278"/>
    </location>
</feature>
<evidence type="ECO:0000313" key="7">
    <source>
        <dbReference type="EMBL" id="TDW94772.1"/>
    </source>
</evidence>
<feature type="transmembrane region" description="Helical" evidence="5">
    <location>
        <begin position="185"/>
        <end position="203"/>
    </location>
</feature>
<gene>
    <name evidence="7" type="ORF">EV137_2093</name>
</gene>
<feature type="transmembrane region" description="Helical" evidence="5">
    <location>
        <begin position="416"/>
        <end position="436"/>
    </location>
</feature>
<evidence type="ECO:0000313" key="8">
    <source>
        <dbReference type="Proteomes" id="UP000295060"/>
    </source>
</evidence>
<reference evidence="7 8" key="1">
    <citation type="submission" date="2019-03" db="EMBL/GenBank/DDBJ databases">
        <title>Genomic Encyclopedia of Type Strains, Phase III (KMG-III): the genomes of soil and plant-associated and newly described type strains.</title>
        <authorList>
            <person name="Whitman W."/>
        </authorList>
    </citation>
    <scope>NUCLEOTIDE SEQUENCE [LARGE SCALE GENOMIC DNA]</scope>
    <source>
        <strain evidence="7 8">VKMAc-2574</strain>
    </source>
</reference>